<dbReference type="SUPFAM" id="SSF54060">
    <property type="entry name" value="His-Me finger endonucleases"/>
    <property type="match status" value="1"/>
</dbReference>
<keyword evidence="5" id="KW-1133">Transmembrane helix</keyword>
<dbReference type="InterPro" id="IPR001604">
    <property type="entry name" value="Endo_G_ENPP1-like_dom"/>
</dbReference>
<feature type="transmembrane region" description="Helical" evidence="5">
    <location>
        <begin position="7"/>
        <end position="27"/>
    </location>
</feature>
<dbReference type="InterPro" id="IPR044929">
    <property type="entry name" value="DNA/RNA_non-sp_Endonuclease_sf"/>
</dbReference>
<evidence type="ECO:0000313" key="9">
    <source>
        <dbReference type="Proteomes" id="UP000695562"/>
    </source>
</evidence>
<protein>
    <submittedName>
        <fullName evidence="8">Uncharacterized protein</fullName>
    </submittedName>
</protein>
<evidence type="ECO:0000313" key="8">
    <source>
        <dbReference type="EMBL" id="KAF2071024.1"/>
    </source>
</evidence>
<gene>
    <name evidence="8" type="ORF">CYY_007645</name>
</gene>
<evidence type="ECO:0000256" key="2">
    <source>
        <dbReference type="PIRSR" id="PIRSR640255-1"/>
    </source>
</evidence>
<organism evidence="8 9">
    <name type="scientific">Polysphondylium violaceum</name>
    <dbReference type="NCBI Taxonomy" id="133409"/>
    <lineage>
        <taxon>Eukaryota</taxon>
        <taxon>Amoebozoa</taxon>
        <taxon>Evosea</taxon>
        <taxon>Eumycetozoa</taxon>
        <taxon>Dictyostelia</taxon>
        <taxon>Dictyosteliales</taxon>
        <taxon>Dictyosteliaceae</taxon>
        <taxon>Polysphondylium</taxon>
    </lineage>
</organism>
<dbReference type="GO" id="GO:0005743">
    <property type="term" value="C:mitochondrial inner membrane"/>
    <property type="evidence" value="ECO:0007669"/>
    <property type="project" value="TreeGrafter"/>
</dbReference>
<reference evidence="8" key="1">
    <citation type="submission" date="2020-01" db="EMBL/GenBank/DDBJ databases">
        <title>Development of genomics and gene disruption for Polysphondylium violaceum indicates a role for the polyketide synthase stlB in stalk morphogenesis.</title>
        <authorList>
            <person name="Narita B."/>
            <person name="Kawabe Y."/>
            <person name="Kin K."/>
            <person name="Saito T."/>
            <person name="Gibbs R."/>
            <person name="Kuspa A."/>
            <person name="Muzny D."/>
            <person name="Queller D."/>
            <person name="Richards S."/>
            <person name="Strassman J."/>
            <person name="Sucgang R."/>
            <person name="Worley K."/>
            <person name="Schaap P."/>
        </authorList>
    </citation>
    <scope>NUCLEOTIDE SEQUENCE</scope>
    <source>
        <strain evidence="8">QSvi11</strain>
    </source>
</reference>
<dbReference type="Pfam" id="PF01223">
    <property type="entry name" value="Endonuclease_NS"/>
    <property type="match status" value="1"/>
</dbReference>
<dbReference type="InterPro" id="IPR044925">
    <property type="entry name" value="His-Me_finger_sf"/>
</dbReference>
<dbReference type="PANTHER" id="PTHR13966:SF5">
    <property type="entry name" value="ENDONUCLEASE G, MITOCHONDRIAL"/>
    <property type="match status" value="1"/>
</dbReference>
<comment type="caution">
    <text evidence="8">The sequence shown here is derived from an EMBL/GenBank/DDBJ whole genome shotgun (WGS) entry which is preliminary data.</text>
</comment>
<keyword evidence="9" id="KW-1185">Reference proteome</keyword>
<dbReference type="SMART" id="SM00477">
    <property type="entry name" value="NUC"/>
    <property type="match status" value="1"/>
</dbReference>
<dbReference type="InterPro" id="IPR040255">
    <property type="entry name" value="Non-specific_endonuclease"/>
</dbReference>
<evidence type="ECO:0000256" key="5">
    <source>
        <dbReference type="SAM" id="Phobius"/>
    </source>
</evidence>
<feature type="binding site" evidence="3">
    <location>
        <position position="225"/>
    </location>
    <ligand>
        <name>Mg(2+)</name>
        <dbReference type="ChEBI" id="CHEBI:18420"/>
        <note>catalytic</note>
    </ligand>
</feature>
<evidence type="ECO:0000256" key="4">
    <source>
        <dbReference type="SAM" id="Coils"/>
    </source>
</evidence>
<feature type="active site" description="Proton acceptor" evidence="2">
    <location>
        <position position="193"/>
    </location>
</feature>
<keyword evidence="5" id="KW-0472">Membrane</keyword>
<dbReference type="CDD" id="cd00091">
    <property type="entry name" value="NUC"/>
    <property type="match status" value="1"/>
</dbReference>
<dbReference type="SMART" id="SM00892">
    <property type="entry name" value="Endonuclease_NS"/>
    <property type="match status" value="1"/>
</dbReference>
<dbReference type="PANTHER" id="PTHR13966">
    <property type="entry name" value="ENDONUCLEASE RELATED"/>
    <property type="match status" value="1"/>
</dbReference>
<accession>A0A8J4V4R2</accession>
<dbReference type="GO" id="GO:0004521">
    <property type="term" value="F:RNA endonuclease activity"/>
    <property type="evidence" value="ECO:0007669"/>
    <property type="project" value="TreeGrafter"/>
</dbReference>
<proteinExistence type="inferred from homology"/>
<evidence type="ECO:0000259" key="6">
    <source>
        <dbReference type="SMART" id="SM00477"/>
    </source>
</evidence>
<evidence type="ECO:0000256" key="1">
    <source>
        <dbReference type="ARBA" id="ARBA00010052"/>
    </source>
</evidence>
<dbReference type="GO" id="GO:0046872">
    <property type="term" value="F:metal ion binding"/>
    <property type="evidence" value="ECO:0007669"/>
    <property type="project" value="UniProtKB-KW"/>
</dbReference>
<keyword evidence="5" id="KW-0812">Transmembrane</keyword>
<dbReference type="OrthoDB" id="5418055at2759"/>
<dbReference type="GO" id="GO:0003676">
    <property type="term" value="F:nucleic acid binding"/>
    <property type="evidence" value="ECO:0007669"/>
    <property type="project" value="InterPro"/>
</dbReference>
<dbReference type="GO" id="GO:0005634">
    <property type="term" value="C:nucleus"/>
    <property type="evidence" value="ECO:0007669"/>
    <property type="project" value="TreeGrafter"/>
</dbReference>
<dbReference type="AlphaFoldDB" id="A0A8J4V4R2"/>
<dbReference type="InterPro" id="IPR020821">
    <property type="entry name" value="ENPP1-3/EXOG-like_nuc-like"/>
</dbReference>
<keyword evidence="3" id="KW-0479">Metal-binding</keyword>
<keyword evidence="4" id="KW-0175">Coiled coil</keyword>
<dbReference type="EMBL" id="AJWJ01000420">
    <property type="protein sequence ID" value="KAF2071024.1"/>
    <property type="molecule type" value="Genomic_DNA"/>
</dbReference>
<feature type="coiled-coil region" evidence="4">
    <location>
        <begin position="31"/>
        <end position="83"/>
    </location>
</feature>
<feature type="domain" description="DNA/RNA non-specific endonuclease/pyrophosphatase/phosphodiesterase" evidence="7">
    <location>
        <begin position="127"/>
        <end position="357"/>
    </location>
</feature>
<dbReference type="Proteomes" id="UP000695562">
    <property type="component" value="Unassembled WGS sequence"/>
</dbReference>
<name>A0A8J4V4R2_9MYCE</name>
<feature type="domain" description="ENPP1-3/EXOG-like endonuclease/phosphodiesterase" evidence="6">
    <location>
        <begin position="128"/>
        <end position="357"/>
    </location>
</feature>
<evidence type="ECO:0000259" key="7">
    <source>
        <dbReference type="SMART" id="SM00892"/>
    </source>
</evidence>
<dbReference type="GO" id="GO:0000014">
    <property type="term" value="F:single-stranded DNA endodeoxyribonuclease activity"/>
    <property type="evidence" value="ECO:0007669"/>
    <property type="project" value="TreeGrafter"/>
</dbReference>
<evidence type="ECO:0000256" key="3">
    <source>
        <dbReference type="PIRSR" id="PIRSR640255-2"/>
    </source>
</evidence>
<dbReference type="Gene3D" id="3.40.570.10">
    <property type="entry name" value="Extracellular Endonuclease, subunit A"/>
    <property type="match status" value="1"/>
</dbReference>
<sequence>MFRNKKLIYFTFLGIGTGVLGGNVIYYRDRLQKREEQLSLALGEIANVKRELIIKQDTSDQHLKESRDKHSQLEKTIDTLVDLNYPGATLESLFGNIDRKHGAPIPLTEEHAHLIKYGVPSTANLWFYESYVSSPNYERKIPNWVLQRISLSDFDNKVADRKNSYFNNKTPQIPDTFRAENKDYFGSGWSRGHMIPAGDNVKSQEAMNQTFLLNTNIVPQDLQNNVNFWYRFEVFCKKTLPTRYKHVYVVSGPVFQHNHIEPLSQEEMDKRWKFSKKTERRYVKHEVIGDNHVAVPTHLFKVILAEPLDDTEPVAIGSFIIPNQPIGSEAQLLDYEVPLQELQKKTGLQFFRKLDFSKVTPLSQNASNCTLMSEKELEVHNIPRRIGWAKNKKELNDLITDIQQKSLPLSEKDQSAINDKMQLFEQSLVPPPTPKQLENAISS</sequence>
<comment type="similarity">
    <text evidence="1">Belongs to the DNA/RNA non-specific endonuclease family.</text>
</comment>